<name>A0AAW1IVS3_POPJA</name>
<dbReference type="EMBL" id="JASPKY010000528">
    <property type="protein sequence ID" value="KAK9693910.1"/>
    <property type="molecule type" value="Genomic_DNA"/>
</dbReference>
<dbReference type="InterPro" id="IPR041588">
    <property type="entry name" value="Integrase_H2C2"/>
</dbReference>
<dbReference type="InterPro" id="IPR050951">
    <property type="entry name" value="Retrovirus_Pol_polyprotein"/>
</dbReference>
<dbReference type="GO" id="GO:0003964">
    <property type="term" value="F:RNA-directed DNA polymerase activity"/>
    <property type="evidence" value="ECO:0007669"/>
    <property type="project" value="UniProtKB-KW"/>
</dbReference>
<evidence type="ECO:0000256" key="2">
    <source>
        <dbReference type="SAM" id="MobiDB-lite"/>
    </source>
</evidence>
<evidence type="ECO:0000313" key="5">
    <source>
        <dbReference type="Proteomes" id="UP001458880"/>
    </source>
</evidence>
<evidence type="ECO:0000259" key="3">
    <source>
        <dbReference type="Pfam" id="PF17921"/>
    </source>
</evidence>
<reference evidence="4 5" key="1">
    <citation type="journal article" date="2024" name="BMC Genomics">
        <title>De novo assembly and annotation of Popillia japonica's genome with initial clues to its potential as an invasive pest.</title>
        <authorList>
            <person name="Cucini C."/>
            <person name="Boschi S."/>
            <person name="Funari R."/>
            <person name="Cardaioli E."/>
            <person name="Iannotti N."/>
            <person name="Marturano G."/>
            <person name="Paoli F."/>
            <person name="Bruttini M."/>
            <person name="Carapelli A."/>
            <person name="Frati F."/>
            <person name="Nardi F."/>
        </authorList>
    </citation>
    <scope>NUCLEOTIDE SEQUENCE [LARGE SCALE GENOMIC DNA]</scope>
    <source>
        <strain evidence="4">DMR45628</strain>
    </source>
</reference>
<gene>
    <name evidence="4" type="ORF">QE152_g33865</name>
</gene>
<sequence length="285" mass="32213">MQKSGSLCLSNPENSENNTHKNMFSRKNKEICSVEEAASIEESFNVNSISTCVEMPHMQITVNKTRVECIDSGSSVNIMNANTYQSLKDKPALTSNKTKSFTYSSKEELPILGCFLASITYKETSELAYYDMRKNIHLYVDAGPLGLGAILAQEKDGVSETITYDRRSLTATEKSNLQKREIDFAHRGHSGIVKTKQLLRSKVWFPNLDKIIEDVVRKCHACQVATPQHTRDPIVNTELPKAPWENLDIDFTGPYPGGHLRSRVSKRLRHYYLLLHILTSVTSER</sequence>
<dbReference type="InterPro" id="IPR043502">
    <property type="entry name" value="DNA/RNA_pol_sf"/>
</dbReference>
<dbReference type="SUPFAM" id="SSF56672">
    <property type="entry name" value="DNA/RNA polymerases"/>
    <property type="match status" value="1"/>
</dbReference>
<dbReference type="PANTHER" id="PTHR37984:SF11">
    <property type="entry name" value="INTEGRASE CATALYTIC DOMAIN-CONTAINING PROTEIN"/>
    <property type="match status" value="1"/>
</dbReference>
<comment type="caution">
    <text evidence="4">The sequence shown here is derived from an EMBL/GenBank/DDBJ whole genome shotgun (WGS) entry which is preliminary data.</text>
</comment>
<accession>A0AAW1IVS3</accession>
<keyword evidence="4" id="KW-0548">Nucleotidyltransferase</keyword>
<dbReference type="Proteomes" id="UP001458880">
    <property type="component" value="Unassembled WGS sequence"/>
</dbReference>
<evidence type="ECO:0000256" key="1">
    <source>
        <dbReference type="ARBA" id="ARBA00012493"/>
    </source>
</evidence>
<dbReference type="Pfam" id="PF17921">
    <property type="entry name" value="Integrase_H2C2"/>
    <property type="match status" value="1"/>
</dbReference>
<dbReference type="AlphaFoldDB" id="A0AAW1IVS3"/>
<keyword evidence="4" id="KW-0695">RNA-directed DNA polymerase</keyword>
<proteinExistence type="predicted"/>
<organism evidence="4 5">
    <name type="scientific">Popillia japonica</name>
    <name type="common">Japanese beetle</name>
    <dbReference type="NCBI Taxonomy" id="7064"/>
    <lineage>
        <taxon>Eukaryota</taxon>
        <taxon>Metazoa</taxon>
        <taxon>Ecdysozoa</taxon>
        <taxon>Arthropoda</taxon>
        <taxon>Hexapoda</taxon>
        <taxon>Insecta</taxon>
        <taxon>Pterygota</taxon>
        <taxon>Neoptera</taxon>
        <taxon>Endopterygota</taxon>
        <taxon>Coleoptera</taxon>
        <taxon>Polyphaga</taxon>
        <taxon>Scarabaeiformia</taxon>
        <taxon>Scarabaeidae</taxon>
        <taxon>Rutelinae</taxon>
        <taxon>Popillia</taxon>
    </lineage>
</organism>
<evidence type="ECO:0000313" key="4">
    <source>
        <dbReference type="EMBL" id="KAK9693910.1"/>
    </source>
</evidence>
<feature type="domain" description="Integrase zinc-binding" evidence="3">
    <location>
        <begin position="175"/>
        <end position="227"/>
    </location>
</feature>
<dbReference type="Gene3D" id="1.10.340.70">
    <property type="match status" value="1"/>
</dbReference>
<keyword evidence="5" id="KW-1185">Reference proteome</keyword>
<dbReference type="PANTHER" id="PTHR37984">
    <property type="entry name" value="PROTEIN CBG26694"/>
    <property type="match status" value="1"/>
</dbReference>
<feature type="region of interest" description="Disordered" evidence="2">
    <location>
        <begin position="1"/>
        <end position="22"/>
    </location>
</feature>
<keyword evidence="4" id="KW-0808">Transferase</keyword>
<dbReference type="EC" id="2.7.7.49" evidence="1"/>
<protein>
    <recommendedName>
        <fullName evidence="1">RNA-directed DNA polymerase</fullName>
        <ecNumber evidence="1">2.7.7.49</ecNumber>
    </recommendedName>
</protein>